<organism evidence="1 2">
    <name type="scientific">Streptomyces halstedii</name>
    <dbReference type="NCBI Taxonomy" id="1944"/>
    <lineage>
        <taxon>Bacteria</taxon>
        <taxon>Bacillati</taxon>
        <taxon>Actinomycetota</taxon>
        <taxon>Actinomycetes</taxon>
        <taxon>Kitasatosporales</taxon>
        <taxon>Streptomycetaceae</taxon>
        <taxon>Streptomyces</taxon>
    </lineage>
</organism>
<reference evidence="1 2" key="1">
    <citation type="submission" date="2020-01" db="EMBL/GenBank/DDBJ databases">
        <title>Insect and environment-associated Actinomycetes.</title>
        <authorList>
            <person name="Currrie C."/>
            <person name="Chevrette M."/>
            <person name="Carlson C."/>
            <person name="Stubbendieck R."/>
            <person name="Wendt-Pienkowski E."/>
        </authorList>
    </citation>
    <scope>NUCLEOTIDE SEQUENCE [LARGE SCALE GENOMIC DNA]</scope>
    <source>
        <strain evidence="1 2">SID11342</strain>
    </source>
</reference>
<dbReference type="Proteomes" id="UP000471293">
    <property type="component" value="Unassembled WGS sequence"/>
</dbReference>
<evidence type="ECO:0000313" key="2">
    <source>
        <dbReference type="Proteomes" id="UP000471293"/>
    </source>
</evidence>
<comment type="caution">
    <text evidence="1">The sequence shown here is derived from an EMBL/GenBank/DDBJ whole genome shotgun (WGS) entry which is preliminary data.</text>
</comment>
<dbReference type="RefSeq" id="WP_164346337.1">
    <property type="nucleotide sequence ID" value="NZ_JAAGLQ010000413.1"/>
</dbReference>
<dbReference type="AlphaFoldDB" id="A0A6N9U1V7"/>
<proteinExistence type="predicted"/>
<sequence length="287" mass="31672">MTEKSIREYDRVADRIRLHRQIDKSPVVIVEGPSDVLLLNRAFPHKWTFFPAGTRLVALQAVRDLNGWGTREFIGVVDRDFDDDVRECEEQGLPILPYENADIEAMLANGKAYSVLLDELGSSEKISKGGGVRAILQATQKAVEPIARLRRANFENQWGLAFDKVDVASKVDPKTLQLKLQPYCAALSATVSHDPAQSLLLDYATGKKTPSHTPSCPHGSEPYYRGRDLLAVTGVALRALAGSCPRNITDAEHLAKVLRLTATAFIYHSKWGSELVEHLQADASDGK</sequence>
<name>A0A6N9U1V7_STRHA</name>
<accession>A0A6N9U1V7</accession>
<gene>
    <name evidence="1" type="ORF">G3I29_19460</name>
</gene>
<evidence type="ECO:0000313" key="1">
    <source>
        <dbReference type="EMBL" id="NEA17647.1"/>
    </source>
</evidence>
<dbReference type="EMBL" id="JAAGLQ010000413">
    <property type="protein sequence ID" value="NEA17647.1"/>
    <property type="molecule type" value="Genomic_DNA"/>
</dbReference>
<protein>
    <recommendedName>
        <fullName evidence="3">DUF4435 domain-containing protein</fullName>
    </recommendedName>
</protein>
<evidence type="ECO:0008006" key="3">
    <source>
        <dbReference type="Google" id="ProtNLM"/>
    </source>
</evidence>